<accession>A0ABS3TT63</accession>
<dbReference type="RefSeq" id="WP_208315038.1">
    <property type="nucleotide sequence ID" value="NZ_JAELYA010000006.1"/>
</dbReference>
<name>A0ABS3TT63_9PSED</name>
<feature type="transmembrane region" description="Helical" evidence="1">
    <location>
        <begin position="135"/>
        <end position="154"/>
    </location>
</feature>
<feature type="transmembrane region" description="Helical" evidence="1">
    <location>
        <begin position="225"/>
        <end position="243"/>
    </location>
</feature>
<dbReference type="InterPro" id="IPR022604">
    <property type="entry name" value="DUF2955"/>
</dbReference>
<keyword evidence="3" id="KW-1185">Reference proteome</keyword>
<dbReference type="Proteomes" id="UP000669060">
    <property type="component" value="Unassembled WGS sequence"/>
</dbReference>
<feature type="transmembrane region" description="Helical" evidence="1">
    <location>
        <begin position="81"/>
        <end position="100"/>
    </location>
</feature>
<protein>
    <submittedName>
        <fullName evidence="2">DUF2955 domain-containing protein</fullName>
    </submittedName>
</protein>
<evidence type="ECO:0000313" key="2">
    <source>
        <dbReference type="EMBL" id="MBO3276860.1"/>
    </source>
</evidence>
<feature type="transmembrane region" description="Helical" evidence="1">
    <location>
        <begin position="174"/>
        <end position="194"/>
    </location>
</feature>
<evidence type="ECO:0000256" key="1">
    <source>
        <dbReference type="SAM" id="Phobius"/>
    </source>
</evidence>
<feature type="transmembrane region" description="Helical" evidence="1">
    <location>
        <begin position="53"/>
        <end position="74"/>
    </location>
</feature>
<reference evidence="2 3" key="1">
    <citation type="submission" date="2020-12" db="EMBL/GenBank/DDBJ databases">
        <title>Pseudomonas schmalbachii sp. nov. isolated from millipede gut.</title>
        <authorList>
            <person name="Shelomi M."/>
        </authorList>
    </citation>
    <scope>NUCLEOTIDE SEQUENCE [LARGE SCALE GENOMIC DNA]</scope>
    <source>
        <strain evidence="2 3">Milli4</strain>
    </source>
</reference>
<keyword evidence="1" id="KW-0812">Transmembrane</keyword>
<keyword evidence="1" id="KW-1133">Transmembrane helix</keyword>
<evidence type="ECO:0000313" key="3">
    <source>
        <dbReference type="Proteomes" id="UP000669060"/>
    </source>
</evidence>
<keyword evidence="1" id="KW-0472">Membrane</keyword>
<dbReference type="Pfam" id="PF11168">
    <property type="entry name" value="DUF2955"/>
    <property type="match status" value="1"/>
</dbReference>
<organism evidence="2 3">
    <name type="scientific">Pseudomonas schmalbachii</name>
    <dbReference type="NCBI Taxonomy" id="2816993"/>
    <lineage>
        <taxon>Bacteria</taxon>
        <taxon>Pseudomonadati</taxon>
        <taxon>Pseudomonadota</taxon>
        <taxon>Gammaproteobacteria</taxon>
        <taxon>Pseudomonadales</taxon>
        <taxon>Pseudomonadaceae</taxon>
        <taxon>Pseudomonas</taxon>
    </lineage>
</organism>
<feature type="transmembrane region" description="Helical" evidence="1">
    <location>
        <begin position="249"/>
        <end position="267"/>
    </location>
</feature>
<feature type="transmembrane region" description="Helical" evidence="1">
    <location>
        <begin position="106"/>
        <end position="128"/>
    </location>
</feature>
<comment type="caution">
    <text evidence="2">The sequence shown here is derived from an EMBL/GenBank/DDBJ whole genome shotgun (WGS) entry which is preliminary data.</text>
</comment>
<dbReference type="EMBL" id="JAELYA010000006">
    <property type="protein sequence ID" value="MBO3276860.1"/>
    <property type="molecule type" value="Genomic_DNA"/>
</dbReference>
<sequence length="345" mass="36746">MAASDPRPRRALRLACGTALALAAGYGLGVPLPFLAALLTANLLALRSQALPLKAALALPLLVMLTTSLGLLLIPMLQHTPLSGLLLIALCLFHCFRFTLRGGNALLGTFVVIGLTMITSAGTASFDLALTVIEALAKALLLAVLAAILAHALFPEPADASAPPAPAQESPLDANWIALRATLVVLPALLLALIDPSRYLALILKSVALGQQVCSHETRNAGRELVGSTLLGGGLALLLWSLLTLQPSLLMYCLWLLLFSLLLARRLFRLAPSRASPGFWLNTLATLILLLGQSVEDSQTGKDVYTAFAVRLALFIGVALYAWLAVHLIDRWRGRRQTRPQSAQD</sequence>
<feature type="transmembrane region" description="Helical" evidence="1">
    <location>
        <begin position="307"/>
        <end position="329"/>
    </location>
</feature>
<feature type="transmembrane region" description="Helical" evidence="1">
    <location>
        <begin position="279"/>
        <end position="295"/>
    </location>
</feature>
<gene>
    <name evidence="2" type="ORF">JFY56_16670</name>
</gene>
<proteinExistence type="predicted"/>